<sequence length="149" mass="17248">MCKHIHLVAMMNKTLSQNSAESGNLEIVENQIDSEAEVILQQVSKPKMEIEYLEIEKRKLEERLARHIRSITSPTKLRLIKKLVDALSPTLAAVNTPSINMATNVYKNPPHNKNINTQRRLWCTKKRRKIETTLKNQAAKKVLLFQCRY</sequence>
<dbReference type="EMBL" id="JANEYG010000167">
    <property type="protein sequence ID" value="KAJ8911684.1"/>
    <property type="molecule type" value="Genomic_DNA"/>
</dbReference>
<reference evidence="1 2" key="1">
    <citation type="journal article" date="2023" name="Insect Mol. Biol.">
        <title>Genome sequencing provides insights into the evolution of gene families encoding plant cell wall-degrading enzymes in longhorned beetles.</title>
        <authorList>
            <person name="Shin N.R."/>
            <person name="Okamura Y."/>
            <person name="Kirsch R."/>
            <person name="Pauchet Y."/>
        </authorList>
    </citation>
    <scope>NUCLEOTIDE SEQUENCE [LARGE SCALE GENOMIC DNA]</scope>
    <source>
        <strain evidence="1">EAD_L_NR</strain>
    </source>
</reference>
<organism evidence="1 2">
    <name type="scientific">Exocentrus adspersus</name>
    <dbReference type="NCBI Taxonomy" id="1586481"/>
    <lineage>
        <taxon>Eukaryota</taxon>
        <taxon>Metazoa</taxon>
        <taxon>Ecdysozoa</taxon>
        <taxon>Arthropoda</taxon>
        <taxon>Hexapoda</taxon>
        <taxon>Insecta</taxon>
        <taxon>Pterygota</taxon>
        <taxon>Neoptera</taxon>
        <taxon>Endopterygota</taxon>
        <taxon>Coleoptera</taxon>
        <taxon>Polyphaga</taxon>
        <taxon>Cucujiformia</taxon>
        <taxon>Chrysomeloidea</taxon>
        <taxon>Cerambycidae</taxon>
        <taxon>Lamiinae</taxon>
        <taxon>Acanthocinini</taxon>
        <taxon>Exocentrus</taxon>
    </lineage>
</organism>
<name>A0AAV8VBS1_9CUCU</name>
<keyword evidence="2" id="KW-1185">Reference proteome</keyword>
<evidence type="ECO:0000313" key="2">
    <source>
        <dbReference type="Proteomes" id="UP001159042"/>
    </source>
</evidence>
<accession>A0AAV8VBS1</accession>
<protein>
    <submittedName>
        <fullName evidence="1">Uncharacterized protein</fullName>
    </submittedName>
</protein>
<proteinExistence type="predicted"/>
<comment type="caution">
    <text evidence="1">The sequence shown here is derived from an EMBL/GenBank/DDBJ whole genome shotgun (WGS) entry which is preliminary data.</text>
</comment>
<evidence type="ECO:0000313" key="1">
    <source>
        <dbReference type="EMBL" id="KAJ8911684.1"/>
    </source>
</evidence>
<gene>
    <name evidence="1" type="ORF">NQ315_017136</name>
</gene>
<dbReference type="AlphaFoldDB" id="A0AAV8VBS1"/>
<dbReference type="Proteomes" id="UP001159042">
    <property type="component" value="Unassembled WGS sequence"/>
</dbReference>